<evidence type="ECO:0000313" key="1">
    <source>
        <dbReference type="EMBL" id="KAJ9584178.1"/>
    </source>
</evidence>
<protein>
    <submittedName>
        <fullName evidence="1">Uncharacterized protein</fullName>
    </submittedName>
</protein>
<keyword evidence="2" id="KW-1185">Reference proteome</keyword>
<dbReference type="Proteomes" id="UP001233999">
    <property type="component" value="Unassembled WGS sequence"/>
</dbReference>
<gene>
    <name evidence="1" type="ORF">L9F63_021475</name>
</gene>
<dbReference type="EMBL" id="JASPKZ010007449">
    <property type="protein sequence ID" value="KAJ9584178.1"/>
    <property type="molecule type" value="Genomic_DNA"/>
</dbReference>
<feature type="non-terminal residue" evidence="1">
    <location>
        <position position="1"/>
    </location>
</feature>
<comment type="caution">
    <text evidence="1">The sequence shown here is derived from an EMBL/GenBank/DDBJ whole genome shotgun (WGS) entry which is preliminary data.</text>
</comment>
<evidence type="ECO:0000313" key="2">
    <source>
        <dbReference type="Proteomes" id="UP001233999"/>
    </source>
</evidence>
<reference evidence="1" key="1">
    <citation type="journal article" date="2023" name="IScience">
        <title>Live-bearing cockroach genome reveals convergent evolutionary mechanisms linked to viviparity in insects and beyond.</title>
        <authorList>
            <person name="Fouks B."/>
            <person name="Harrison M.C."/>
            <person name="Mikhailova A.A."/>
            <person name="Marchal E."/>
            <person name="English S."/>
            <person name="Carruthers M."/>
            <person name="Jennings E.C."/>
            <person name="Chiamaka E.L."/>
            <person name="Frigard R.A."/>
            <person name="Pippel M."/>
            <person name="Attardo G.M."/>
            <person name="Benoit J.B."/>
            <person name="Bornberg-Bauer E."/>
            <person name="Tobe S.S."/>
        </authorList>
    </citation>
    <scope>NUCLEOTIDE SEQUENCE</scope>
    <source>
        <strain evidence="1">Stay&amp;Tobe</strain>
    </source>
</reference>
<proteinExistence type="predicted"/>
<accession>A0AAD7ZP93</accession>
<sequence>EEKESSYFANTLKLVRKYIGPIHYIKFFNGNGLQLSILFLLDIPCKIVRLVWIASLRLPVKE</sequence>
<feature type="non-terminal residue" evidence="1">
    <location>
        <position position="62"/>
    </location>
</feature>
<dbReference type="AlphaFoldDB" id="A0AAD7ZP93"/>
<organism evidence="1 2">
    <name type="scientific">Diploptera punctata</name>
    <name type="common">Pacific beetle cockroach</name>
    <dbReference type="NCBI Taxonomy" id="6984"/>
    <lineage>
        <taxon>Eukaryota</taxon>
        <taxon>Metazoa</taxon>
        <taxon>Ecdysozoa</taxon>
        <taxon>Arthropoda</taxon>
        <taxon>Hexapoda</taxon>
        <taxon>Insecta</taxon>
        <taxon>Pterygota</taxon>
        <taxon>Neoptera</taxon>
        <taxon>Polyneoptera</taxon>
        <taxon>Dictyoptera</taxon>
        <taxon>Blattodea</taxon>
        <taxon>Blaberoidea</taxon>
        <taxon>Blaberidae</taxon>
        <taxon>Diplopterinae</taxon>
        <taxon>Diploptera</taxon>
    </lineage>
</organism>
<name>A0AAD7ZP93_DIPPU</name>
<reference evidence="1" key="2">
    <citation type="submission" date="2023-05" db="EMBL/GenBank/DDBJ databases">
        <authorList>
            <person name="Fouks B."/>
        </authorList>
    </citation>
    <scope>NUCLEOTIDE SEQUENCE</scope>
    <source>
        <strain evidence="1">Stay&amp;Tobe</strain>
        <tissue evidence="1">Testes</tissue>
    </source>
</reference>